<evidence type="ECO:0000313" key="3">
    <source>
        <dbReference type="EMBL" id="KAG7305363.1"/>
    </source>
</evidence>
<dbReference type="Proteomes" id="UP000823941">
    <property type="component" value="Chromosome 13"/>
</dbReference>
<name>A0ABQ7QMT2_PLUXY</name>
<evidence type="ECO:0000256" key="2">
    <source>
        <dbReference type="SAM" id="SignalP"/>
    </source>
</evidence>
<evidence type="ECO:0000256" key="1">
    <source>
        <dbReference type="SAM" id="MobiDB-lite"/>
    </source>
</evidence>
<sequence>MTLLFTRYVVFVIVLQLLSRAAAAPAPPRKTNFLFDLLKNPIAEFITAVKENVDLSDNPTKTTTDKHDVIISSKMIDAPSKGHRRCGKGSRADSTGRCREVMD</sequence>
<reference evidence="3 4" key="1">
    <citation type="submission" date="2021-06" db="EMBL/GenBank/DDBJ databases">
        <title>A haploid diamondback moth (Plutella xylostella L.) genome assembly resolves 31 chromosomes and identifies a diamide resistance mutation.</title>
        <authorList>
            <person name="Ward C.M."/>
            <person name="Perry K.D."/>
            <person name="Baker G."/>
            <person name="Powis K."/>
            <person name="Heckel D.G."/>
            <person name="Baxter S.W."/>
        </authorList>
    </citation>
    <scope>NUCLEOTIDE SEQUENCE [LARGE SCALE GENOMIC DNA]</scope>
    <source>
        <strain evidence="3 4">LV</strain>
        <tissue evidence="3">Single pupa</tissue>
    </source>
</reference>
<feature type="region of interest" description="Disordered" evidence="1">
    <location>
        <begin position="79"/>
        <end position="103"/>
    </location>
</feature>
<dbReference type="EMBL" id="JAHIBW010000013">
    <property type="protein sequence ID" value="KAG7305363.1"/>
    <property type="molecule type" value="Genomic_DNA"/>
</dbReference>
<keyword evidence="4" id="KW-1185">Reference proteome</keyword>
<gene>
    <name evidence="3" type="ORF">JYU34_009425</name>
</gene>
<protein>
    <submittedName>
        <fullName evidence="3">Uncharacterized protein</fullName>
    </submittedName>
</protein>
<feature type="signal peptide" evidence="2">
    <location>
        <begin position="1"/>
        <end position="23"/>
    </location>
</feature>
<organism evidence="3 4">
    <name type="scientific">Plutella xylostella</name>
    <name type="common">Diamondback moth</name>
    <name type="synonym">Plutella maculipennis</name>
    <dbReference type="NCBI Taxonomy" id="51655"/>
    <lineage>
        <taxon>Eukaryota</taxon>
        <taxon>Metazoa</taxon>
        <taxon>Ecdysozoa</taxon>
        <taxon>Arthropoda</taxon>
        <taxon>Hexapoda</taxon>
        <taxon>Insecta</taxon>
        <taxon>Pterygota</taxon>
        <taxon>Neoptera</taxon>
        <taxon>Endopterygota</taxon>
        <taxon>Lepidoptera</taxon>
        <taxon>Glossata</taxon>
        <taxon>Ditrysia</taxon>
        <taxon>Yponomeutoidea</taxon>
        <taxon>Plutellidae</taxon>
        <taxon>Plutella</taxon>
    </lineage>
</organism>
<feature type="chain" id="PRO_5046459711" evidence="2">
    <location>
        <begin position="24"/>
        <end position="103"/>
    </location>
</feature>
<keyword evidence="2" id="KW-0732">Signal</keyword>
<feature type="compositionally biased region" description="Basic and acidic residues" evidence="1">
    <location>
        <begin position="90"/>
        <end position="103"/>
    </location>
</feature>
<accession>A0ABQ7QMT2</accession>
<evidence type="ECO:0000313" key="4">
    <source>
        <dbReference type="Proteomes" id="UP000823941"/>
    </source>
</evidence>
<comment type="caution">
    <text evidence="3">The sequence shown here is derived from an EMBL/GenBank/DDBJ whole genome shotgun (WGS) entry which is preliminary data.</text>
</comment>
<proteinExistence type="predicted"/>